<dbReference type="RefSeq" id="WP_109624865.1">
    <property type="nucleotide sequence ID" value="NZ_CABJAT010000002.1"/>
</dbReference>
<gene>
    <name evidence="10" type="ORF">C7383_10242</name>
</gene>
<comment type="catalytic activity">
    <reaction evidence="1 8">
        <text>UDP-alpha-D-glucose = UDP-alpha-D-galactose</text>
        <dbReference type="Rhea" id="RHEA:22168"/>
        <dbReference type="ChEBI" id="CHEBI:58885"/>
        <dbReference type="ChEBI" id="CHEBI:66914"/>
        <dbReference type="EC" id="5.1.3.2"/>
    </reaction>
</comment>
<name>A0AB73T7R1_9FIRM</name>
<dbReference type="NCBIfam" id="NF007956">
    <property type="entry name" value="PRK10675.1"/>
    <property type="match status" value="1"/>
</dbReference>
<dbReference type="Gene3D" id="3.40.50.720">
    <property type="entry name" value="NAD(P)-binding Rossmann-like Domain"/>
    <property type="match status" value="1"/>
</dbReference>
<evidence type="ECO:0000256" key="8">
    <source>
        <dbReference type="RuleBase" id="RU366046"/>
    </source>
</evidence>
<dbReference type="GO" id="GO:0005829">
    <property type="term" value="C:cytosol"/>
    <property type="evidence" value="ECO:0007669"/>
    <property type="project" value="TreeGrafter"/>
</dbReference>
<organism evidence="10 11">
    <name type="scientific">Murimonas intestini</name>
    <dbReference type="NCBI Taxonomy" id="1337051"/>
    <lineage>
        <taxon>Bacteria</taxon>
        <taxon>Bacillati</taxon>
        <taxon>Bacillota</taxon>
        <taxon>Clostridia</taxon>
        <taxon>Lachnospirales</taxon>
        <taxon>Lachnospiraceae</taxon>
        <taxon>Murimonas</taxon>
    </lineage>
</organism>
<keyword evidence="6 8" id="KW-0520">NAD</keyword>
<evidence type="ECO:0000256" key="6">
    <source>
        <dbReference type="ARBA" id="ARBA00023027"/>
    </source>
</evidence>
<evidence type="ECO:0000256" key="2">
    <source>
        <dbReference type="ARBA" id="ARBA00001911"/>
    </source>
</evidence>
<dbReference type="EC" id="5.1.3.2" evidence="4 8"/>
<dbReference type="Pfam" id="PF16363">
    <property type="entry name" value="GDP_Man_Dehyd"/>
    <property type="match status" value="1"/>
</dbReference>
<comment type="pathway">
    <text evidence="8">Carbohydrate metabolism; galactose metabolism.</text>
</comment>
<dbReference type="GO" id="GO:0006012">
    <property type="term" value="P:galactose metabolic process"/>
    <property type="evidence" value="ECO:0007669"/>
    <property type="project" value="UniProtKB-KW"/>
</dbReference>
<dbReference type="GO" id="GO:0003978">
    <property type="term" value="F:UDP-glucose 4-epimerase activity"/>
    <property type="evidence" value="ECO:0007669"/>
    <property type="project" value="UniProtKB-UniRule"/>
</dbReference>
<sequence>MAILVTGGAGYIGSHTCIELMNAGYDVVVVDNLYNSSEKALERVEQIAGRKVKFYKADILDRDALNNIFDNEQIDSVIHFAGLKAVGESVAKPLEYYHNNMTGTFILCDVMRNHGVKNIIFSSSATVYGDPAFIPITEECPKGKITNPYGQTKGMLEQVLTDLHTADPEWNVVLLRYFNPIGAHKSGLIGEDPKGIPNNLVPYIAQVAVGKLESLGVFGNDYDTPDGTGVRDYIHVVDLAVGHVKALKKLEDKSGVSIYNLGTGVGYSVLDVVHAFEKACGKEIKYQIKPRRPGDIATCYSDATKAKEELGWVAERGIDEMCEDSWRWQSNNPNGYND</sequence>
<evidence type="ECO:0000256" key="3">
    <source>
        <dbReference type="ARBA" id="ARBA00007637"/>
    </source>
</evidence>
<reference evidence="10 11" key="1">
    <citation type="submission" date="2018-05" db="EMBL/GenBank/DDBJ databases">
        <authorList>
            <person name="Goeker M."/>
            <person name="Huntemann M."/>
            <person name="Clum A."/>
            <person name="Pillay M."/>
            <person name="Palaniappan K."/>
            <person name="Varghese N."/>
            <person name="Mikhailova N."/>
            <person name="Stamatis D."/>
            <person name="Reddy T."/>
            <person name="Daum C."/>
            <person name="Shapiro N."/>
            <person name="Ivanova N."/>
            <person name="Kyrpides N."/>
            <person name="Woyke T."/>
        </authorList>
    </citation>
    <scope>NUCLEOTIDE SEQUENCE [LARGE SCALE GENOMIC DNA]</scope>
    <source>
        <strain evidence="10 11">DSM 26524</strain>
    </source>
</reference>
<dbReference type="InterPro" id="IPR016040">
    <property type="entry name" value="NAD(P)-bd_dom"/>
</dbReference>
<feature type="domain" description="NAD(P)-binding" evidence="9">
    <location>
        <begin position="4"/>
        <end position="324"/>
    </location>
</feature>
<dbReference type="InterPro" id="IPR005886">
    <property type="entry name" value="UDP_G4E"/>
</dbReference>
<dbReference type="NCBIfam" id="TIGR01179">
    <property type="entry name" value="galE"/>
    <property type="match status" value="1"/>
</dbReference>
<comment type="cofactor">
    <cofactor evidence="2 8">
        <name>NAD(+)</name>
        <dbReference type="ChEBI" id="CHEBI:57540"/>
    </cofactor>
</comment>
<dbReference type="AlphaFoldDB" id="A0AB73T7R1"/>
<evidence type="ECO:0000256" key="1">
    <source>
        <dbReference type="ARBA" id="ARBA00000083"/>
    </source>
</evidence>
<evidence type="ECO:0000259" key="9">
    <source>
        <dbReference type="Pfam" id="PF16363"/>
    </source>
</evidence>
<dbReference type="PANTHER" id="PTHR43725">
    <property type="entry name" value="UDP-GLUCOSE 4-EPIMERASE"/>
    <property type="match status" value="1"/>
</dbReference>
<comment type="similarity">
    <text evidence="3 8">Belongs to the NAD(P)-dependent epimerase/dehydratase family.</text>
</comment>
<comment type="subunit">
    <text evidence="8">Homodimer.</text>
</comment>
<dbReference type="EMBL" id="QGGY01000002">
    <property type="protein sequence ID" value="PWJ77909.1"/>
    <property type="molecule type" value="Genomic_DNA"/>
</dbReference>
<evidence type="ECO:0000256" key="4">
    <source>
        <dbReference type="ARBA" id="ARBA00013189"/>
    </source>
</evidence>
<evidence type="ECO:0000256" key="7">
    <source>
        <dbReference type="ARBA" id="ARBA00023235"/>
    </source>
</evidence>
<dbReference type="InterPro" id="IPR036291">
    <property type="entry name" value="NAD(P)-bd_dom_sf"/>
</dbReference>
<dbReference type="PRINTS" id="PR01713">
    <property type="entry name" value="NUCEPIMERASE"/>
</dbReference>
<proteinExistence type="inferred from homology"/>
<dbReference type="SUPFAM" id="SSF51735">
    <property type="entry name" value="NAD(P)-binding Rossmann-fold domains"/>
    <property type="match status" value="1"/>
</dbReference>
<dbReference type="PANTHER" id="PTHR43725:SF47">
    <property type="entry name" value="UDP-GLUCOSE 4-EPIMERASE"/>
    <property type="match status" value="1"/>
</dbReference>
<accession>A0AB73T7R1</accession>
<keyword evidence="7 8" id="KW-0413">Isomerase</keyword>
<protein>
    <recommendedName>
        <fullName evidence="5 8">UDP-glucose 4-epimerase</fullName>
        <ecNumber evidence="4 8">5.1.3.2</ecNumber>
    </recommendedName>
</protein>
<evidence type="ECO:0000313" key="11">
    <source>
        <dbReference type="Proteomes" id="UP000245412"/>
    </source>
</evidence>
<evidence type="ECO:0000313" key="10">
    <source>
        <dbReference type="EMBL" id="PWJ77909.1"/>
    </source>
</evidence>
<dbReference type="Proteomes" id="UP000245412">
    <property type="component" value="Unassembled WGS sequence"/>
</dbReference>
<comment type="caution">
    <text evidence="10">The sequence shown here is derived from an EMBL/GenBank/DDBJ whole genome shotgun (WGS) entry which is preliminary data.</text>
</comment>
<dbReference type="Gene3D" id="3.90.25.10">
    <property type="entry name" value="UDP-galactose 4-epimerase, domain 1"/>
    <property type="match status" value="1"/>
</dbReference>
<evidence type="ECO:0000256" key="5">
    <source>
        <dbReference type="ARBA" id="ARBA00018569"/>
    </source>
</evidence>
<dbReference type="CDD" id="cd05247">
    <property type="entry name" value="UDP_G4E_1_SDR_e"/>
    <property type="match status" value="1"/>
</dbReference>
<keyword evidence="8" id="KW-0119">Carbohydrate metabolism</keyword>
<keyword evidence="11" id="KW-1185">Reference proteome</keyword>